<dbReference type="Pfam" id="PF04879">
    <property type="entry name" value="Molybdop_Fe4S4"/>
    <property type="match status" value="1"/>
</dbReference>
<dbReference type="Gene3D" id="3.40.228.10">
    <property type="entry name" value="Dimethylsulfoxide Reductase, domain 2"/>
    <property type="match status" value="1"/>
</dbReference>
<dbReference type="InterPro" id="IPR050123">
    <property type="entry name" value="Prok_molybdopt-oxidoreductase"/>
</dbReference>
<keyword evidence="5" id="KW-0411">Iron-sulfur</keyword>
<dbReference type="PANTHER" id="PTHR43105">
    <property type="entry name" value="RESPIRATORY NITRATE REDUCTASE"/>
    <property type="match status" value="1"/>
</dbReference>
<keyword evidence="4" id="KW-0408">Iron</keyword>
<dbReference type="GO" id="GO:0003954">
    <property type="term" value="F:NADH dehydrogenase activity"/>
    <property type="evidence" value="ECO:0007669"/>
    <property type="project" value="TreeGrafter"/>
</dbReference>
<evidence type="ECO:0000256" key="3">
    <source>
        <dbReference type="ARBA" id="ARBA00022723"/>
    </source>
</evidence>
<protein>
    <submittedName>
        <fullName evidence="7">NasC nitrate/nitrite assimilative reduction</fullName>
    </submittedName>
</protein>
<evidence type="ECO:0000256" key="4">
    <source>
        <dbReference type="ARBA" id="ARBA00023004"/>
    </source>
</evidence>
<sequence length="711" mass="79871">MTDLMLNYFRQKQQKVQSEHTFDTQCPFCSMQCKMQLIEQRIVTRKKQKTVGKDNPTSEGRLCVKGMNAHQHALHHNRLKQPLLKVNGEFQPVSWEVAYQTIQERFQMIQNTDGQDSLSVYGSASLTNEEAYLLGKFARVALGTKYIDYNGRLCMASAATGANLSFGLDRGFTNTLQEVPETRCILLAGTNIAECQPTMMPYFEKAKENGAYIIAIDPRETKTTQLADLHLKNKPGSDIAIANGMLKILIEEQYIDPTFIETRTEHFEEVERYVTSLDLNEIATVSGVSVDDLYQAAKVFGHEDSGMIFTARGIEQQINGTETVRGFLNLLLATGKIGKKYSGFGAITGQGNGQGAREHGQKADQLPGYRSIENPNHRAYIADIWGIKESELPGKGVSAYEMFEEIESGSISSMFVMCSNPVVSNPNANFIQSALKKLKFLVVVDLFLSETAKLADLVLPSTSYLEDEGTVTNVEGRVMLREASYPIQGEAKHDWQILCDIADRLGKGTYFSFPSAEAIFEELRLASQKGKADYSGITYDRLRKEEGIRWPCTSKNDPGTERLFEETFAHPDGKAKMAVVKNQTLKQKPQPNNNYPLYLTTGRVMSHYLTGEQTRMSPSLAAREFEAYVEMHPETADFFDIKENSLVKVISEHGWIIVRSKRSTSIRKDTVFVPFHWTETQNVNRLVADQLDPYCRMPGFKISVVTISPVR</sequence>
<comment type="cofactor">
    <cofactor evidence="1">
        <name>Mo-bis(molybdopterin guanine dinucleotide)</name>
        <dbReference type="ChEBI" id="CHEBI:60539"/>
    </cofactor>
</comment>
<dbReference type="STRING" id="1308866.J416_06887"/>
<dbReference type="Pfam" id="PF00384">
    <property type="entry name" value="Molybdopterin"/>
    <property type="match status" value="1"/>
</dbReference>
<dbReference type="CDD" id="cd00508">
    <property type="entry name" value="MopB_CT_Fdh-Nap-like"/>
    <property type="match status" value="1"/>
</dbReference>
<evidence type="ECO:0000313" key="8">
    <source>
        <dbReference type="Proteomes" id="UP000012283"/>
    </source>
</evidence>
<evidence type="ECO:0000256" key="5">
    <source>
        <dbReference type="ARBA" id="ARBA00023014"/>
    </source>
</evidence>
<dbReference type="InterPro" id="IPR006963">
    <property type="entry name" value="Mopterin_OxRdtase_4Fe-4S_dom"/>
</dbReference>
<dbReference type="GO" id="GO:0051539">
    <property type="term" value="F:4 iron, 4 sulfur cluster binding"/>
    <property type="evidence" value="ECO:0007669"/>
    <property type="project" value="UniProtKB-KW"/>
</dbReference>
<evidence type="ECO:0000259" key="6">
    <source>
        <dbReference type="PROSITE" id="PS51669"/>
    </source>
</evidence>
<dbReference type="GO" id="GO:0043546">
    <property type="term" value="F:molybdopterin cofactor binding"/>
    <property type="evidence" value="ECO:0007669"/>
    <property type="project" value="InterPro"/>
</dbReference>
<keyword evidence="3" id="KW-0479">Metal-binding</keyword>
<dbReference type="Gene3D" id="2.40.40.20">
    <property type="match status" value="1"/>
</dbReference>
<dbReference type="AlphaFoldDB" id="N4WVP5"/>
<accession>N4WVP5</accession>
<dbReference type="GO" id="GO:0016020">
    <property type="term" value="C:membrane"/>
    <property type="evidence" value="ECO:0007669"/>
    <property type="project" value="TreeGrafter"/>
</dbReference>
<gene>
    <name evidence="7" type="ORF">J416_06887</name>
</gene>
<evidence type="ECO:0000256" key="1">
    <source>
        <dbReference type="ARBA" id="ARBA00001942"/>
    </source>
</evidence>
<comment type="caution">
    <text evidence="7">The sequence shown here is derived from an EMBL/GenBank/DDBJ whole genome shotgun (WGS) entry which is preliminary data.</text>
</comment>
<proteinExistence type="predicted"/>
<dbReference type="InterPro" id="IPR006656">
    <property type="entry name" value="Mopterin_OxRdtase"/>
</dbReference>
<evidence type="ECO:0000256" key="2">
    <source>
        <dbReference type="ARBA" id="ARBA00022485"/>
    </source>
</evidence>
<dbReference type="SUPFAM" id="SSF50692">
    <property type="entry name" value="ADC-like"/>
    <property type="match status" value="1"/>
</dbReference>
<dbReference type="Gene3D" id="3.40.50.740">
    <property type="match status" value="1"/>
</dbReference>
<dbReference type="InterPro" id="IPR009010">
    <property type="entry name" value="Asp_de-COase-like_dom_sf"/>
</dbReference>
<dbReference type="PATRIC" id="fig|1308866.3.peg.1389"/>
<dbReference type="CDD" id="cd02754">
    <property type="entry name" value="MopB_Nitrate-R-NapA-like"/>
    <property type="match status" value="1"/>
</dbReference>
<dbReference type="PANTHER" id="PTHR43105:SF10">
    <property type="entry name" value="NADH-QUINONE OXIDOREDUCTASE SUBUNIT G"/>
    <property type="match status" value="1"/>
</dbReference>
<keyword evidence="2" id="KW-0004">4Fe-4S</keyword>
<feature type="domain" description="4Fe-4S Mo/W bis-MGD-type" evidence="6">
    <location>
        <begin position="19"/>
        <end position="77"/>
    </location>
</feature>
<dbReference type="GO" id="GO:0046872">
    <property type="term" value="F:metal ion binding"/>
    <property type="evidence" value="ECO:0007669"/>
    <property type="project" value="UniProtKB-KW"/>
</dbReference>
<name>N4WVP5_9BACI</name>
<evidence type="ECO:0000313" key="7">
    <source>
        <dbReference type="EMBL" id="ENH97151.1"/>
    </source>
</evidence>
<dbReference type="GO" id="GO:0022904">
    <property type="term" value="P:respiratory electron transport chain"/>
    <property type="evidence" value="ECO:0007669"/>
    <property type="project" value="TreeGrafter"/>
</dbReference>
<dbReference type="InterPro" id="IPR006657">
    <property type="entry name" value="MoPterin_dinucl-bd_dom"/>
</dbReference>
<dbReference type="Proteomes" id="UP000012283">
    <property type="component" value="Unassembled WGS sequence"/>
</dbReference>
<dbReference type="EMBL" id="APML01000022">
    <property type="protein sequence ID" value="ENH97151.1"/>
    <property type="molecule type" value="Genomic_DNA"/>
</dbReference>
<dbReference type="PROSITE" id="PS00490">
    <property type="entry name" value="MOLYBDOPTERIN_PROK_2"/>
    <property type="match status" value="1"/>
</dbReference>
<dbReference type="InterPro" id="IPR006655">
    <property type="entry name" value="Mopterin_OxRdtase_prok_CS"/>
</dbReference>
<dbReference type="SUPFAM" id="SSF53706">
    <property type="entry name" value="Formate dehydrogenase/DMSO reductase, domains 1-3"/>
    <property type="match status" value="1"/>
</dbReference>
<dbReference type="eggNOG" id="COG0243">
    <property type="taxonomic scope" value="Bacteria"/>
</dbReference>
<organism evidence="7 8">
    <name type="scientific">Gracilibacillus halophilus YIM-C55.5</name>
    <dbReference type="NCBI Taxonomy" id="1308866"/>
    <lineage>
        <taxon>Bacteria</taxon>
        <taxon>Bacillati</taxon>
        <taxon>Bacillota</taxon>
        <taxon>Bacilli</taxon>
        <taxon>Bacillales</taxon>
        <taxon>Bacillaceae</taxon>
        <taxon>Gracilibacillus</taxon>
    </lineage>
</organism>
<keyword evidence="8" id="KW-1185">Reference proteome</keyword>
<dbReference type="PROSITE" id="PS51669">
    <property type="entry name" value="4FE4S_MOW_BIS_MGD"/>
    <property type="match status" value="1"/>
</dbReference>
<dbReference type="RefSeq" id="WP_003467109.1">
    <property type="nucleotide sequence ID" value="NZ_APML01000022.1"/>
</dbReference>
<dbReference type="OrthoDB" id="9805142at2"/>
<dbReference type="SMART" id="SM00926">
    <property type="entry name" value="Molybdop_Fe4S4"/>
    <property type="match status" value="1"/>
</dbReference>
<dbReference type="Pfam" id="PF01568">
    <property type="entry name" value="Molydop_binding"/>
    <property type="match status" value="1"/>
</dbReference>
<reference evidence="7 8" key="1">
    <citation type="submission" date="2013-03" db="EMBL/GenBank/DDBJ databases">
        <title>Draft genome sequence of Gracibacillus halophilus YIM-C55.5, a moderately halophilic and thermophilic organism from the Xiaochaidamu salt lake.</title>
        <authorList>
            <person name="Sugumar T."/>
            <person name="Polireddy D.R."/>
            <person name="Antony A."/>
            <person name="Madhava Y.R."/>
            <person name="Sivakumar N."/>
        </authorList>
    </citation>
    <scope>NUCLEOTIDE SEQUENCE [LARGE SCALE GENOMIC DNA]</scope>
    <source>
        <strain evidence="7 8">YIM-C55.5</strain>
    </source>
</reference>
<dbReference type="NCBIfam" id="NF047855">
    <property type="entry name" value="AssmNtatRedNasC"/>
    <property type="match status" value="1"/>
</dbReference>
<dbReference type="Gene3D" id="2.20.25.90">
    <property type="entry name" value="ADC-like domains"/>
    <property type="match status" value="1"/>
</dbReference>